<name>A0A1M5C9A0_9ACTN</name>
<keyword evidence="2" id="KW-1185">Reference proteome</keyword>
<organism evidence="1 2">
    <name type="scientific">Jatrophihabitans endophyticus</name>
    <dbReference type="NCBI Taxonomy" id="1206085"/>
    <lineage>
        <taxon>Bacteria</taxon>
        <taxon>Bacillati</taxon>
        <taxon>Actinomycetota</taxon>
        <taxon>Actinomycetes</taxon>
        <taxon>Jatrophihabitantales</taxon>
        <taxon>Jatrophihabitantaceae</taxon>
        <taxon>Jatrophihabitans</taxon>
    </lineage>
</organism>
<evidence type="ECO:0000313" key="1">
    <source>
        <dbReference type="EMBL" id="SHF51308.1"/>
    </source>
</evidence>
<protein>
    <submittedName>
        <fullName evidence="1">Uncharacterized protein</fullName>
    </submittedName>
</protein>
<dbReference type="RefSeq" id="WP_073384743.1">
    <property type="nucleotide sequence ID" value="NZ_FQVU01000001.1"/>
</dbReference>
<sequence length="67" mass="7200">MFVVVLTDEGQQVVTPRAVGPFDDYDSAQQSANALRQQWEMEAGDAPTASVVHVEPPITGVVVGEMQ</sequence>
<dbReference type="STRING" id="1206085.SAMN05443575_0155"/>
<proteinExistence type="predicted"/>
<reference evidence="1 2" key="1">
    <citation type="submission" date="2016-11" db="EMBL/GenBank/DDBJ databases">
        <authorList>
            <person name="Jaros S."/>
            <person name="Januszkiewicz K."/>
            <person name="Wedrychowicz H."/>
        </authorList>
    </citation>
    <scope>NUCLEOTIDE SEQUENCE [LARGE SCALE GENOMIC DNA]</scope>
    <source>
        <strain evidence="1 2">DSM 45627</strain>
    </source>
</reference>
<dbReference type="Proteomes" id="UP000186132">
    <property type="component" value="Unassembled WGS sequence"/>
</dbReference>
<dbReference type="OrthoDB" id="134475at2"/>
<accession>A0A1M5C9A0</accession>
<evidence type="ECO:0000313" key="2">
    <source>
        <dbReference type="Proteomes" id="UP000186132"/>
    </source>
</evidence>
<dbReference type="AlphaFoldDB" id="A0A1M5C9A0"/>
<dbReference type="EMBL" id="FQVU01000001">
    <property type="protein sequence ID" value="SHF51308.1"/>
    <property type="molecule type" value="Genomic_DNA"/>
</dbReference>
<gene>
    <name evidence="1" type="ORF">SAMN05443575_0155</name>
</gene>